<feature type="compositionally biased region" description="Low complexity" evidence="1">
    <location>
        <begin position="95"/>
        <end position="106"/>
    </location>
</feature>
<gene>
    <name evidence="2" type="ORF">NX722_07165</name>
</gene>
<dbReference type="Proteomes" id="UP001209854">
    <property type="component" value="Unassembled WGS sequence"/>
</dbReference>
<reference evidence="2 3" key="1">
    <citation type="submission" date="2022-10" db="EMBL/GenBank/DDBJ databases">
        <title>High-quality genome sequences of two octocoral-associated bacteria, Endozoicomonas euniceicola EF212 and Endozoicomonas gorgoniicola PS125.</title>
        <authorList>
            <person name="Chiou Y.-J."/>
            <person name="Chen Y.-H."/>
        </authorList>
    </citation>
    <scope>NUCLEOTIDE SEQUENCE [LARGE SCALE GENOMIC DNA]</scope>
    <source>
        <strain evidence="2 3">PS125</strain>
    </source>
</reference>
<accession>A0ABT3MSR9</accession>
<feature type="region of interest" description="Disordered" evidence="1">
    <location>
        <begin position="15"/>
        <end position="38"/>
    </location>
</feature>
<feature type="region of interest" description="Disordered" evidence="1">
    <location>
        <begin position="80"/>
        <end position="137"/>
    </location>
</feature>
<dbReference type="EMBL" id="JAPFCC010000001">
    <property type="protein sequence ID" value="MCW7552425.1"/>
    <property type="molecule type" value="Genomic_DNA"/>
</dbReference>
<evidence type="ECO:0000313" key="3">
    <source>
        <dbReference type="Proteomes" id="UP001209854"/>
    </source>
</evidence>
<organism evidence="2 3">
    <name type="scientific">Endozoicomonas gorgoniicola</name>
    <dbReference type="NCBI Taxonomy" id="1234144"/>
    <lineage>
        <taxon>Bacteria</taxon>
        <taxon>Pseudomonadati</taxon>
        <taxon>Pseudomonadota</taxon>
        <taxon>Gammaproteobacteria</taxon>
        <taxon>Oceanospirillales</taxon>
        <taxon>Endozoicomonadaceae</taxon>
        <taxon>Endozoicomonas</taxon>
    </lineage>
</organism>
<dbReference type="RefSeq" id="WP_262567386.1">
    <property type="nucleotide sequence ID" value="NZ_JAPFCC010000001.1"/>
</dbReference>
<comment type="caution">
    <text evidence="2">The sequence shown here is derived from an EMBL/GenBank/DDBJ whole genome shotgun (WGS) entry which is preliminary data.</text>
</comment>
<name>A0ABT3MSR9_9GAMM</name>
<evidence type="ECO:0000313" key="2">
    <source>
        <dbReference type="EMBL" id="MCW7552425.1"/>
    </source>
</evidence>
<evidence type="ECO:0000256" key="1">
    <source>
        <dbReference type="SAM" id="MobiDB-lite"/>
    </source>
</evidence>
<feature type="compositionally biased region" description="Polar residues" evidence="1">
    <location>
        <begin position="81"/>
        <end position="94"/>
    </location>
</feature>
<protein>
    <submittedName>
        <fullName evidence="2">Uncharacterized protein</fullName>
    </submittedName>
</protein>
<keyword evidence="3" id="KW-1185">Reference proteome</keyword>
<sequence>MSGFPENKLSLNLQTAGFKASDQNAEPVDGSGLGRDKISAVPEPVKYLSKQQSASTGGIPRHMLLRERMTRVLPPEAVKQILNNPKPSQIRNGNSTSKTSKPSTKPAIPPKPNLKSKARHQVSTKPPIPPKPDLKSKASQAELLTGQTELPGASVEANRDIPPLVPSGRAGIKALPLPKTVGQIVKNGLEAKDVKSLQKAFTQYTTKVMDHVKEHYQGSSPPAELQEAFYSGMIELVTHGSYLTYSSFNVSGVTLFKPQNKKKLALQASTILQIQQAGKAKDGAMVGSYTSNLIQKGSMTHEKQEFLFRTCMGLEPVSGIALREDLKNTIREIDKLEIQLTSPKTDDDKRGGLEKKLQNKRSAVTRLRNMIQSQDQLMKEGERRSLDDVWDQNYALLEQRLTTRLHKDLQTYHDLPLFSSSRKAFLSADRILRTAEPELKKDAEGTAMGKIKLLEEEGYTVESLTRDILAERKAGIKSILEEAIKAYKPKS</sequence>
<proteinExistence type="predicted"/>